<protein>
    <submittedName>
        <fullName evidence="2">DUF5682 family protein</fullName>
    </submittedName>
</protein>
<dbReference type="InterPro" id="IPR050458">
    <property type="entry name" value="LolB"/>
</dbReference>
<feature type="compositionally biased region" description="Gly residues" evidence="1">
    <location>
        <begin position="133"/>
        <end position="146"/>
    </location>
</feature>
<dbReference type="RefSeq" id="WP_376985505.1">
    <property type="nucleotide sequence ID" value="NZ_JBHRWW010000005.1"/>
</dbReference>
<evidence type="ECO:0000313" key="3">
    <source>
        <dbReference type="Proteomes" id="UP001595685"/>
    </source>
</evidence>
<sequence length="792" mass="82536">MTTAGVHVLGVRHHGPGSARSVVAALERLRPQAVLVEGPADADPLLERVGDPALVPPVAVLAHAVDDPGRAAFWPFAEFSPEWQAVRWARAAGVPVRFCDLPAAVTLAPSGTRRSLAAPPADERRGDVPDDAPGGGPDGGPDGGLGARPDGGPDAGPDGGAPDGGATDPRADPAGTRPGDPLAELAAAAGYDDAERWWDAVVEGREHATAPFEELTAAMTVLREGHGLSLREARREAHMRRVLRQTITGGASSVACVVGAWHAPALTGRLPTAAADTKLLTRLPRRKVALTWVPWTHSRLGVWSGYGAGITSPGWYEHLFAGTGDPLAGWFTRVAGVLREEDLPVSTASVIEAVRSARTLAALRGRAAAGLAEVQDVTRAVLVDGDEGLLGLVTDRLVVGERLGAVPDDVATTPLEADLRATARRLRLPVAAAPKTLDLDLREPTGAERSRFLRRLLLLDLPWGRPGRDEVRSTGTFRETWTLEWDPTLSVRLVEASLWGTTVASAATARMVSRAEGTGSSLVDLAEGVETCLLADLPDALPAVLTALDERAGHAGDAGHLMDALSPVVRSLRYGDVRGTRTPALGRVADALLARVCAVLPVAVQGVDDDAAGALRTRLEAVHRAVSLRDDPDATRLWSATLHGLVERADLHGLLLGRLVRLLHDAGDLPGDDVATRLSRALSVGVPAPAKAAWVEGFLAGGGLLLVHDRQLLAALDGWLVGLGPRDLVDALPALRRAFGAVAAGERRAVASAVVSLGGGPRAAAADDGPDVDWEQADAALRAVAALLAGAR</sequence>
<proteinExistence type="predicted"/>
<comment type="caution">
    <text evidence="2">The sequence shown here is derived from an EMBL/GenBank/DDBJ whole genome shotgun (WGS) entry which is preliminary data.</text>
</comment>
<evidence type="ECO:0000256" key="1">
    <source>
        <dbReference type="SAM" id="MobiDB-lite"/>
    </source>
</evidence>
<dbReference type="EMBL" id="JBHRWW010000005">
    <property type="protein sequence ID" value="MFC3688601.1"/>
    <property type="molecule type" value="Genomic_DNA"/>
</dbReference>
<reference evidence="3" key="1">
    <citation type="journal article" date="2019" name="Int. J. Syst. Evol. Microbiol.">
        <title>The Global Catalogue of Microorganisms (GCM) 10K type strain sequencing project: providing services to taxonomists for standard genome sequencing and annotation.</title>
        <authorList>
            <consortium name="The Broad Institute Genomics Platform"/>
            <consortium name="The Broad Institute Genome Sequencing Center for Infectious Disease"/>
            <person name="Wu L."/>
            <person name="Ma J."/>
        </authorList>
    </citation>
    <scope>NUCLEOTIDE SEQUENCE [LARGE SCALE GENOMIC DNA]</scope>
    <source>
        <strain evidence="3">NCAIM B.02333</strain>
    </source>
</reference>
<feature type="compositionally biased region" description="Low complexity" evidence="1">
    <location>
        <begin position="164"/>
        <end position="181"/>
    </location>
</feature>
<dbReference type="Proteomes" id="UP001595685">
    <property type="component" value="Unassembled WGS sequence"/>
</dbReference>
<dbReference type="InterPro" id="IPR043737">
    <property type="entry name" value="DUF5682"/>
</dbReference>
<name>A0ABV7WFI1_9MICO</name>
<evidence type="ECO:0000313" key="2">
    <source>
        <dbReference type="EMBL" id="MFC3688601.1"/>
    </source>
</evidence>
<gene>
    <name evidence="2" type="ORF">ACFOLH_09640</name>
</gene>
<accession>A0ABV7WFI1</accession>
<dbReference type="PANTHER" id="PTHR30634">
    <property type="entry name" value="OUTER MEMBRANE LOLAB LIPOPROTEIN INSERTION APPARATUS"/>
    <property type="match status" value="1"/>
</dbReference>
<keyword evidence="3" id="KW-1185">Reference proteome</keyword>
<dbReference type="PANTHER" id="PTHR30634:SF14">
    <property type="match status" value="1"/>
</dbReference>
<feature type="compositionally biased region" description="Gly residues" evidence="1">
    <location>
        <begin position="153"/>
        <end position="163"/>
    </location>
</feature>
<organism evidence="2 3">
    <name type="scientific">Aquipuribacter hungaricus</name>
    <dbReference type="NCBI Taxonomy" id="545624"/>
    <lineage>
        <taxon>Bacteria</taxon>
        <taxon>Bacillati</taxon>
        <taxon>Actinomycetota</taxon>
        <taxon>Actinomycetes</taxon>
        <taxon>Micrococcales</taxon>
        <taxon>Intrasporangiaceae</taxon>
        <taxon>Aquipuribacter</taxon>
    </lineage>
</organism>
<dbReference type="Pfam" id="PF18934">
    <property type="entry name" value="DUF5682"/>
    <property type="match status" value="1"/>
</dbReference>
<feature type="region of interest" description="Disordered" evidence="1">
    <location>
        <begin position="112"/>
        <end position="181"/>
    </location>
</feature>